<dbReference type="PANTHER" id="PTHR30087">
    <property type="entry name" value="INNER MEMBRANE PROTEIN"/>
    <property type="match status" value="1"/>
</dbReference>
<protein>
    <submittedName>
        <fullName evidence="1">DUF523 domain-containing protein</fullName>
    </submittedName>
</protein>
<dbReference type="Proteomes" id="UP000285575">
    <property type="component" value="Unassembled WGS sequence"/>
</dbReference>
<dbReference type="RefSeq" id="WP_128229691.1">
    <property type="nucleotide sequence ID" value="NZ_SACR01000004.1"/>
</dbReference>
<dbReference type="AlphaFoldDB" id="A0A437RFU6"/>
<gene>
    <name evidence="1" type="ORF">EOE66_15985</name>
</gene>
<evidence type="ECO:0000313" key="2">
    <source>
        <dbReference type="Proteomes" id="UP000285575"/>
    </source>
</evidence>
<comment type="caution">
    <text evidence="1">The sequence shown here is derived from an EMBL/GenBank/DDBJ whole genome shotgun (WGS) entry which is preliminary data.</text>
</comment>
<accession>A0A437RFU6</accession>
<dbReference type="PANTHER" id="PTHR30087:SF1">
    <property type="entry name" value="HYPOTHETICAL CYTOSOLIC PROTEIN"/>
    <property type="match status" value="1"/>
</dbReference>
<evidence type="ECO:0000313" key="1">
    <source>
        <dbReference type="EMBL" id="RVU45602.1"/>
    </source>
</evidence>
<sequence>MKPARPPVLVSACLLGQAVRHDGSDKGSDHPVLQAWRQQGRVLPLCPEVAGGLPVPRLPAEIEASAGGAAVRAGVARVRDLRGGDVTAAFERGAEAALALVRQHGVRVAVLKAGSPSCGSAWTYDGSFSGARVPLPGVTTAALLSAGVRVFSEEEWAAAAQADVEDLPP</sequence>
<dbReference type="OrthoDB" id="495783at2"/>
<proteinExistence type="predicted"/>
<dbReference type="Pfam" id="PF04463">
    <property type="entry name" value="2-thiour_desulf"/>
    <property type="match status" value="1"/>
</dbReference>
<name>A0A437RFU6_9BURK</name>
<organism evidence="1 2">
    <name type="scientific">Rubrivivax rivuli</name>
    <dbReference type="NCBI Taxonomy" id="1862385"/>
    <lineage>
        <taxon>Bacteria</taxon>
        <taxon>Pseudomonadati</taxon>
        <taxon>Pseudomonadota</taxon>
        <taxon>Betaproteobacteria</taxon>
        <taxon>Burkholderiales</taxon>
        <taxon>Sphaerotilaceae</taxon>
        <taxon>Rubrivivax</taxon>
    </lineage>
</organism>
<dbReference type="InterPro" id="IPR007553">
    <property type="entry name" value="2-thiour_desulf"/>
</dbReference>
<reference evidence="1 2" key="1">
    <citation type="submission" date="2019-01" db="EMBL/GenBank/DDBJ databases">
        <authorList>
            <person name="Chen W.-M."/>
        </authorList>
    </citation>
    <scope>NUCLEOTIDE SEQUENCE [LARGE SCALE GENOMIC DNA]</scope>
    <source>
        <strain evidence="1 2">KYPY4</strain>
    </source>
</reference>
<dbReference type="EMBL" id="SACR01000004">
    <property type="protein sequence ID" value="RVU45602.1"/>
    <property type="molecule type" value="Genomic_DNA"/>
</dbReference>
<keyword evidence="2" id="KW-1185">Reference proteome</keyword>